<dbReference type="SUPFAM" id="SSF54427">
    <property type="entry name" value="NTF2-like"/>
    <property type="match status" value="1"/>
</dbReference>
<sequence length="149" mass="16577">MPAPAAIQAATLDKFIEAWKQWSPGTFFTSWTDNCTMRTLPFSAGMPLRSRPETEEFLPLLMGLMSNFELTVHNVVHDAAQGKAAIYALSKADTPVGPYSNEHALFVWFDESGEKVTKIEEMFDSVVIKDFFPKVQAYIAQQKSQGPAA</sequence>
<keyword evidence="2" id="KW-1185">Reference proteome</keyword>
<dbReference type="eggNOG" id="ENOG502SPRW">
    <property type="taxonomic scope" value="Eukaryota"/>
</dbReference>
<dbReference type="InParanoid" id="G2QDR1"/>
<gene>
    <name evidence="1" type="ORF">MYCTH_2060683</name>
</gene>
<proteinExistence type="predicted"/>
<dbReference type="OrthoDB" id="3758478at2759"/>
<dbReference type="Gene3D" id="3.10.450.50">
    <property type="match status" value="1"/>
</dbReference>
<dbReference type="VEuPathDB" id="FungiDB:MYCTH_2060683"/>
<dbReference type="InterPro" id="IPR032710">
    <property type="entry name" value="NTF2-like_dom_sf"/>
</dbReference>
<dbReference type="KEGG" id="mtm:MYCTH_2060683"/>
<dbReference type="AlphaFoldDB" id="G2QDR1"/>
<dbReference type="Proteomes" id="UP000007322">
    <property type="component" value="Chromosome 3"/>
</dbReference>
<evidence type="ECO:0008006" key="3">
    <source>
        <dbReference type="Google" id="ProtNLM"/>
    </source>
</evidence>
<dbReference type="GeneID" id="11509729"/>
<reference evidence="1 2" key="1">
    <citation type="journal article" date="2011" name="Nat. Biotechnol.">
        <title>Comparative genomic analysis of the thermophilic biomass-degrading fungi Myceliophthora thermophila and Thielavia terrestris.</title>
        <authorList>
            <person name="Berka R.M."/>
            <person name="Grigoriev I.V."/>
            <person name="Otillar R."/>
            <person name="Salamov A."/>
            <person name="Grimwood J."/>
            <person name="Reid I."/>
            <person name="Ishmael N."/>
            <person name="John T."/>
            <person name="Darmond C."/>
            <person name="Moisan M.-C."/>
            <person name="Henrissat B."/>
            <person name="Coutinho P.M."/>
            <person name="Lombard V."/>
            <person name="Natvig D.O."/>
            <person name="Lindquist E."/>
            <person name="Schmutz J."/>
            <person name="Lucas S."/>
            <person name="Harris P."/>
            <person name="Powlowski J."/>
            <person name="Bellemare A."/>
            <person name="Taylor D."/>
            <person name="Butler G."/>
            <person name="de Vries R.P."/>
            <person name="Allijn I.E."/>
            <person name="van den Brink J."/>
            <person name="Ushinsky S."/>
            <person name="Storms R."/>
            <person name="Powell A.J."/>
            <person name="Paulsen I.T."/>
            <person name="Elbourne L.D.H."/>
            <person name="Baker S.E."/>
            <person name="Magnuson J."/>
            <person name="LaBoissiere S."/>
            <person name="Clutterbuck A.J."/>
            <person name="Martinez D."/>
            <person name="Wogulis M."/>
            <person name="de Leon A.L."/>
            <person name="Rey M.W."/>
            <person name="Tsang A."/>
        </authorList>
    </citation>
    <scope>NUCLEOTIDE SEQUENCE [LARGE SCALE GENOMIC DNA]</scope>
    <source>
        <strain evidence="2">ATCC 42464 / BCRC 31852 / DSM 1799</strain>
    </source>
</reference>
<accession>G2QDR1</accession>
<evidence type="ECO:0000313" key="1">
    <source>
        <dbReference type="EMBL" id="AEO58372.1"/>
    </source>
</evidence>
<dbReference type="PANTHER" id="PTHR39598">
    <property type="entry name" value="AUSTINOL SYNTHESIS PROTEIN F-RELATED"/>
    <property type="match status" value="1"/>
</dbReference>
<dbReference type="EMBL" id="CP003004">
    <property type="protein sequence ID" value="AEO58372.1"/>
    <property type="molecule type" value="Genomic_DNA"/>
</dbReference>
<dbReference type="OMA" id="TDIGPYA"/>
<dbReference type="RefSeq" id="XP_003663617.1">
    <property type="nucleotide sequence ID" value="XM_003663569.1"/>
</dbReference>
<evidence type="ECO:0000313" key="2">
    <source>
        <dbReference type="Proteomes" id="UP000007322"/>
    </source>
</evidence>
<dbReference type="InterPro" id="IPR050977">
    <property type="entry name" value="Fungal_Meroterpenoid_Isomerase"/>
</dbReference>
<dbReference type="HOGENOM" id="CLU_108113_0_0_1"/>
<protein>
    <recommendedName>
        <fullName evidence="3">SnoaL-like domain-containing protein</fullName>
    </recommendedName>
</protein>
<organism evidence="1 2">
    <name type="scientific">Thermothelomyces thermophilus (strain ATCC 42464 / BCRC 31852 / DSM 1799)</name>
    <name type="common">Sporotrichum thermophile</name>
    <dbReference type="NCBI Taxonomy" id="573729"/>
    <lineage>
        <taxon>Eukaryota</taxon>
        <taxon>Fungi</taxon>
        <taxon>Dikarya</taxon>
        <taxon>Ascomycota</taxon>
        <taxon>Pezizomycotina</taxon>
        <taxon>Sordariomycetes</taxon>
        <taxon>Sordariomycetidae</taxon>
        <taxon>Sordariales</taxon>
        <taxon>Chaetomiaceae</taxon>
        <taxon>Thermothelomyces</taxon>
    </lineage>
</organism>
<dbReference type="PANTHER" id="PTHR39598:SF1">
    <property type="entry name" value="AUSTINOID BIOSYNTHESIS CLUSTERS PROTEIN F-RELATED"/>
    <property type="match status" value="1"/>
</dbReference>
<name>G2QDR1_THET4</name>